<feature type="transmembrane region" description="Helical" evidence="1">
    <location>
        <begin position="51"/>
        <end position="73"/>
    </location>
</feature>
<accession>U5QIQ4</accession>
<feature type="transmembrane region" description="Helical" evidence="1">
    <location>
        <begin position="6"/>
        <end position="30"/>
    </location>
</feature>
<evidence type="ECO:0000313" key="2">
    <source>
        <dbReference type="EMBL" id="AGY57499.1"/>
    </source>
</evidence>
<evidence type="ECO:0008006" key="4">
    <source>
        <dbReference type="Google" id="ProtNLM"/>
    </source>
</evidence>
<feature type="transmembrane region" description="Helical" evidence="1">
    <location>
        <begin position="118"/>
        <end position="141"/>
    </location>
</feature>
<dbReference type="OrthoDB" id="9872866at2"/>
<gene>
    <name evidence="2" type="ORF">GKIL_1253</name>
</gene>
<keyword evidence="1" id="KW-1133">Transmembrane helix</keyword>
<dbReference type="STRING" id="1183438.GKIL_1253"/>
<dbReference type="InterPro" id="IPR025067">
    <property type="entry name" value="DUF4079"/>
</dbReference>
<proteinExistence type="predicted"/>
<dbReference type="EMBL" id="CP003587">
    <property type="protein sequence ID" value="AGY57499.1"/>
    <property type="molecule type" value="Genomic_DNA"/>
</dbReference>
<evidence type="ECO:0000256" key="1">
    <source>
        <dbReference type="SAM" id="Phobius"/>
    </source>
</evidence>
<dbReference type="AlphaFoldDB" id="U5QIQ4"/>
<name>U5QIQ4_GLOK1</name>
<dbReference type="Pfam" id="PF13301">
    <property type="entry name" value="DUF4079"/>
    <property type="match status" value="1"/>
</dbReference>
<reference evidence="2 3" key="1">
    <citation type="journal article" date="2013" name="PLoS ONE">
        <title>Cultivation and Complete Genome Sequencing of Gloeobacter kilaueensis sp. nov., from a Lava Cave in Kilauea Caldera, Hawai'i.</title>
        <authorList>
            <person name="Saw J.H."/>
            <person name="Schatz M."/>
            <person name="Brown M.V."/>
            <person name="Kunkel D.D."/>
            <person name="Foster J.S."/>
            <person name="Shick H."/>
            <person name="Christensen S."/>
            <person name="Hou S."/>
            <person name="Wan X."/>
            <person name="Donachie S.P."/>
        </authorList>
    </citation>
    <scope>NUCLEOTIDE SEQUENCE [LARGE SCALE GENOMIC DNA]</scope>
    <source>
        <strain evidence="3">JS</strain>
    </source>
</reference>
<keyword evidence="1" id="KW-0812">Transmembrane</keyword>
<feature type="transmembrane region" description="Helical" evidence="1">
    <location>
        <begin position="85"/>
        <end position="106"/>
    </location>
</feature>
<protein>
    <recommendedName>
        <fullName evidence="4">DUF4079 domain-containing protein</fullName>
    </recommendedName>
</protein>
<organism evidence="2 3">
    <name type="scientific">Gloeobacter kilaueensis (strain ATCC BAA-2537 / CCAP 1431/1 / ULC 316 / JS1)</name>
    <dbReference type="NCBI Taxonomy" id="1183438"/>
    <lineage>
        <taxon>Bacteria</taxon>
        <taxon>Bacillati</taxon>
        <taxon>Cyanobacteriota</taxon>
        <taxon>Cyanophyceae</taxon>
        <taxon>Gloeobacterales</taxon>
        <taxon>Gloeobacteraceae</taxon>
        <taxon>Gloeobacter</taxon>
    </lineage>
</organism>
<dbReference type="RefSeq" id="WP_023172589.1">
    <property type="nucleotide sequence ID" value="NC_022600.1"/>
</dbReference>
<keyword evidence="1" id="KW-0472">Membrane</keyword>
<keyword evidence="3" id="KW-1185">Reference proteome</keyword>
<evidence type="ECO:0000313" key="3">
    <source>
        <dbReference type="Proteomes" id="UP000017396"/>
    </source>
</evidence>
<dbReference type="Proteomes" id="UP000017396">
    <property type="component" value="Chromosome"/>
</dbReference>
<dbReference type="HOGENOM" id="CLU_1774780_0_0_3"/>
<dbReference type="KEGG" id="glj:GKIL_1253"/>
<sequence>MPWTTWLHPLLMLLVVFPAGFAAAALGLQLQQVRTERGARRKVSPKQARERHIAVGVVFLVAVAVVATIGGFVGVHLAKPVDTSWHGIGALSVVILLIISTALVTLKPLKRLRQARFIHSILNGTVIALLVLQFLSGGWIVRQLLRG</sequence>